<proteinExistence type="inferred from homology"/>
<dbReference type="GO" id="GO:0005739">
    <property type="term" value="C:mitochondrion"/>
    <property type="evidence" value="ECO:0007669"/>
    <property type="project" value="UniProtKB-SubCell"/>
</dbReference>
<dbReference type="InParanoid" id="A0A1B7N2X0"/>
<dbReference type="InterPro" id="IPR042272">
    <property type="entry name" value="ATP12_ATP_synth-F1-assembly_N"/>
</dbReference>
<dbReference type="Gene3D" id="3.30.2180.10">
    <property type="entry name" value="ATP12-like"/>
    <property type="match status" value="1"/>
</dbReference>
<dbReference type="InterPro" id="IPR011419">
    <property type="entry name" value="ATP12_ATP_synth-F1-assembly"/>
</dbReference>
<dbReference type="Pfam" id="PF07542">
    <property type="entry name" value="ATP12"/>
    <property type="match status" value="1"/>
</dbReference>
<accession>A0A1B7N2X0</accession>
<reference evidence="6 7" key="1">
    <citation type="submission" date="2016-06" db="EMBL/GenBank/DDBJ databases">
        <title>Comparative genomics of the ectomycorrhizal sister species Rhizopogon vinicolor and Rhizopogon vesiculosus (Basidiomycota: Boletales) reveals a divergence of the mating type B locus.</title>
        <authorList>
            <consortium name="DOE Joint Genome Institute"/>
            <person name="Mujic A.B."/>
            <person name="Kuo A."/>
            <person name="Tritt A."/>
            <person name="Lipzen A."/>
            <person name="Chen C."/>
            <person name="Johnson J."/>
            <person name="Sharma A."/>
            <person name="Barry K."/>
            <person name="Grigoriev I.V."/>
            <person name="Spatafora J.W."/>
        </authorList>
    </citation>
    <scope>NUCLEOTIDE SEQUENCE [LARGE SCALE GENOMIC DNA]</scope>
    <source>
        <strain evidence="6 7">AM-OR11-026</strain>
    </source>
</reference>
<dbReference type="FunCoup" id="A0A1B7N2X0">
    <property type="interactions" value="353"/>
</dbReference>
<evidence type="ECO:0000256" key="3">
    <source>
        <dbReference type="ARBA" id="ARBA00022946"/>
    </source>
</evidence>
<comment type="similarity">
    <text evidence="2">Belongs to the ATP12 family.</text>
</comment>
<evidence type="ECO:0000256" key="5">
    <source>
        <dbReference type="ARBA" id="ARBA00023186"/>
    </source>
</evidence>
<protein>
    <submittedName>
        <fullName evidence="6">ATP12-domain-containing protein</fullName>
    </submittedName>
</protein>
<dbReference type="SUPFAM" id="SSF160909">
    <property type="entry name" value="ATP12-like"/>
    <property type="match status" value="1"/>
</dbReference>
<dbReference type="EMBL" id="KV448259">
    <property type="protein sequence ID" value="OAX39196.1"/>
    <property type="molecule type" value="Genomic_DNA"/>
</dbReference>
<dbReference type="PANTHER" id="PTHR21013:SF10">
    <property type="entry name" value="ATP SYNTHASE MITOCHONDRIAL F1 COMPLEX ASSEMBLY FACTOR 2"/>
    <property type="match status" value="1"/>
</dbReference>
<keyword evidence="4" id="KW-0496">Mitochondrion</keyword>
<organism evidence="6 7">
    <name type="scientific">Rhizopogon vinicolor AM-OR11-026</name>
    <dbReference type="NCBI Taxonomy" id="1314800"/>
    <lineage>
        <taxon>Eukaryota</taxon>
        <taxon>Fungi</taxon>
        <taxon>Dikarya</taxon>
        <taxon>Basidiomycota</taxon>
        <taxon>Agaricomycotina</taxon>
        <taxon>Agaricomycetes</taxon>
        <taxon>Agaricomycetidae</taxon>
        <taxon>Boletales</taxon>
        <taxon>Suillineae</taxon>
        <taxon>Rhizopogonaceae</taxon>
        <taxon>Rhizopogon</taxon>
    </lineage>
</organism>
<keyword evidence="5" id="KW-0143">Chaperone</keyword>
<evidence type="ECO:0000313" key="7">
    <source>
        <dbReference type="Proteomes" id="UP000092154"/>
    </source>
</evidence>
<gene>
    <name evidence="6" type="ORF">K503DRAFT_716961</name>
</gene>
<name>A0A1B7N2X0_9AGAM</name>
<keyword evidence="7" id="KW-1185">Reference proteome</keyword>
<dbReference type="InterPro" id="IPR023335">
    <property type="entry name" value="ATP12_ortho_dom_sf"/>
</dbReference>
<evidence type="ECO:0000313" key="6">
    <source>
        <dbReference type="EMBL" id="OAX39196.1"/>
    </source>
</evidence>
<dbReference type="Proteomes" id="UP000092154">
    <property type="component" value="Unassembled WGS sequence"/>
</dbReference>
<comment type="subcellular location">
    <subcellularLocation>
        <location evidence="1">Mitochondrion</location>
    </subcellularLocation>
</comment>
<keyword evidence="3" id="KW-0809">Transit peptide</keyword>
<dbReference type="Gene3D" id="1.10.3580.10">
    <property type="entry name" value="ATP12 ATPase"/>
    <property type="match status" value="1"/>
</dbReference>
<evidence type="ECO:0000256" key="1">
    <source>
        <dbReference type="ARBA" id="ARBA00004173"/>
    </source>
</evidence>
<evidence type="ECO:0000256" key="2">
    <source>
        <dbReference type="ARBA" id="ARBA00008231"/>
    </source>
</evidence>
<dbReference type="OrthoDB" id="5673at2759"/>
<dbReference type="GO" id="GO:0033615">
    <property type="term" value="P:mitochondrial proton-transporting ATP synthase complex assembly"/>
    <property type="evidence" value="ECO:0007669"/>
    <property type="project" value="TreeGrafter"/>
</dbReference>
<dbReference type="PANTHER" id="PTHR21013">
    <property type="entry name" value="ATP SYNTHASE MITOCHONDRIAL F1 COMPLEX ASSEMBLY FACTOR 2/ATP12 PROTEIN, MITOCHONDRIAL PRECURSOR"/>
    <property type="match status" value="1"/>
</dbReference>
<dbReference type="AlphaFoldDB" id="A0A1B7N2X0"/>
<sequence length="282" mass="31825">MYFLRLLPRSTTRVSFSNIGSCSRAFATTSSTPDGTVVSETNRAEATLKRFWETVGISKRGDGFTVTLDTRALKTPSGNTMLLPRDKRLVATLIANEWENQEILLKPHALPMTSIASRAIDAFHDEKTRSDVREALLNYLDTDTICFHHDDPPPLVELQHKHWDPLLEWARSTFDVDVQVFTSVLLHSQSAETRTKFNDVLTEMDPWELAAMERVTYVTKSFLIALALVKRHLTVEEAAIAAQVEVSSQIQRWGEVEDSHDVDFHDVRRQLGSAACLLADMV</sequence>
<evidence type="ECO:0000256" key="4">
    <source>
        <dbReference type="ARBA" id="ARBA00023128"/>
    </source>
</evidence>
<dbReference type="STRING" id="1314800.A0A1B7N2X0"/>